<feature type="compositionally biased region" description="Low complexity" evidence="1">
    <location>
        <begin position="10"/>
        <end position="23"/>
    </location>
</feature>
<keyword evidence="3" id="KW-1185">Reference proteome</keyword>
<feature type="region of interest" description="Disordered" evidence="1">
    <location>
        <begin position="269"/>
        <end position="292"/>
    </location>
</feature>
<dbReference type="PANTHER" id="PTHR33069:SF3">
    <property type="entry name" value="DYNEIN HEAVY CHAIN TAIL DOMAIN-CONTAINING PROTEIN"/>
    <property type="match status" value="1"/>
</dbReference>
<evidence type="ECO:0000313" key="2">
    <source>
        <dbReference type="EMBL" id="PLW14488.1"/>
    </source>
</evidence>
<dbReference type="PANTHER" id="PTHR33069">
    <property type="entry name" value="CHROMOSOME 7, WHOLE GENOME SHOTGUN SEQUENCE-RELATED"/>
    <property type="match status" value="1"/>
</dbReference>
<dbReference type="AlphaFoldDB" id="A0A2N5SMN2"/>
<feature type="compositionally biased region" description="Acidic residues" evidence="1">
    <location>
        <begin position="275"/>
        <end position="288"/>
    </location>
</feature>
<sequence length="452" mass="50192">MQSTDSGTEADNGMNTDNGTDADNGTDIENGSDVDNGSDADNGTDGGSKSEDASSRQKHSGPSGKVKCTTNFTSFSGAYQFSLNQIFCNMREDLTLDELSNKINRLHDLRTSLLPSLKPQLVAFLESLDLSEQPVYPCPNPELTAKILSELYSSIGKTISGVEYLALAPPLAKESHDGHLKELKRFRINRILWKTKAVIHENLCDLLETFGLWLLDWDLTSRSQIDAVLEWATLSDLAILQQEWRGSREKTDSMLQALSEILKGTYVRKQKPDRDQDEGADTNPEETSEEKKVHQARAIQLAQWAIPIVKLTRIFYTKLSNAVASNQLPFTLDPEISSKEHGSLREKVDSFYSRIDQLLGHLCVIYETEENIDTKIRSLRQVTLQSLADLDQALLALAFYMVPLPTAAGPSAMQRDFKACFFALKSQLLVAGINLRDATSTCFGEVDDSDSD</sequence>
<dbReference type="Proteomes" id="UP000235388">
    <property type="component" value="Unassembled WGS sequence"/>
</dbReference>
<feature type="compositionally biased region" description="Acidic residues" evidence="1">
    <location>
        <begin position="24"/>
        <end position="38"/>
    </location>
</feature>
<organism evidence="2 3">
    <name type="scientific">Puccinia coronata f. sp. avenae</name>
    <dbReference type="NCBI Taxonomy" id="200324"/>
    <lineage>
        <taxon>Eukaryota</taxon>
        <taxon>Fungi</taxon>
        <taxon>Dikarya</taxon>
        <taxon>Basidiomycota</taxon>
        <taxon>Pucciniomycotina</taxon>
        <taxon>Pucciniomycetes</taxon>
        <taxon>Pucciniales</taxon>
        <taxon>Pucciniaceae</taxon>
        <taxon>Puccinia</taxon>
    </lineage>
</organism>
<comment type="caution">
    <text evidence="2">The sequence shown here is derived from an EMBL/GenBank/DDBJ whole genome shotgun (WGS) entry which is preliminary data.</text>
</comment>
<evidence type="ECO:0000256" key="1">
    <source>
        <dbReference type="SAM" id="MobiDB-lite"/>
    </source>
</evidence>
<accession>A0A2N5SMN2</accession>
<gene>
    <name evidence="2" type="ORF">PCANC_15138</name>
</gene>
<name>A0A2N5SMN2_9BASI</name>
<proteinExistence type="predicted"/>
<feature type="region of interest" description="Disordered" evidence="1">
    <location>
        <begin position="1"/>
        <end position="66"/>
    </location>
</feature>
<dbReference type="OrthoDB" id="2500322at2759"/>
<reference evidence="2 3" key="1">
    <citation type="submission" date="2017-11" db="EMBL/GenBank/DDBJ databases">
        <title>De novo assembly and phasing of dikaryotic genomes from two isolates of Puccinia coronata f. sp. avenae, the causal agent of oat crown rust.</title>
        <authorList>
            <person name="Miller M.E."/>
            <person name="Zhang Y."/>
            <person name="Omidvar V."/>
            <person name="Sperschneider J."/>
            <person name="Schwessinger B."/>
            <person name="Raley C."/>
            <person name="Palmer J.M."/>
            <person name="Garnica D."/>
            <person name="Upadhyaya N."/>
            <person name="Rathjen J."/>
            <person name="Taylor J.M."/>
            <person name="Park R.F."/>
            <person name="Dodds P.N."/>
            <person name="Hirsch C.D."/>
            <person name="Kianian S.F."/>
            <person name="Figueroa M."/>
        </authorList>
    </citation>
    <scope>NUCLEOTIDE SEQUENCE [LARGE SCALE GENOMIC DNA]</scope>
    <source>
        <strain evidence="2">12NC29</strain>
    </source>
</reference>
<evidence type="ECO:0000313" key="3">
    <source>
        <dbReference type="Proteomes" id="UP000235388"/>
    </source>
</evidence>
<dbReference type="EMBL" id="PGCJ01000920">
    <property type="protein sequence ID" value="PLW14488.1"/>
    <property type="molecule type" value="Genomic_DNA"/>
</dbReference>
<protein>
    <submittedName>
        <fullName evidence="2">Uncharacterized protein</fullName>
    </submittedName>
</protein>